<proteinExistence type="predicted"/>
<feature type="compositionally biased region" description="Basic and acidic residues" evidence="1">
    <location>
        <begin position="89"/>
        <end position="98"/>
    </location>
</feature>
<dbReference type="Proteomes" id="UP001600888">
    <property type="component" value="Unassembled WGS sequence"/>
</dbReference>
<dbReference type="EMBL" id="JBAWTH010000086">
    <property type="protein sequence ID" value="KAL2278506.1"/>
    <property type="molecule type" value="Genomic_DNA"/>
</dbReference>
<comment type="caution">
    <text evidence="3">The sequence shown here is derived from an EMBL/GenBank/DDBJ whole genome shotgun (WGS) entry which is preliminary data.</text>
</comment>
<protein>
    <recommendedName>
        <fullName evidence="5">Integral membrane protein</fullName>
    </recommendedName>
</protein>
<name>A0ABR4E7V8_9PEZI</name>
<evidence type="ECO:0008006" key="5">
    <source>
        <dbReference type="Google" id="ProtNLM"/>
    </source>
</evidence>
<evidence type="ECO:0000256" key="1">
    <source>
        <dbReference type="SAM" id="MobiDB-lite"/>
    </source>
</evidence>
<evidence type="ECO:0000313" key="4">
    <source>
        <dbReference type="Proteomes" id="UP001600888"/>
    </source>
</evidence>
<evidence type="ECO:0000256" key="2">
    <source>
        <dbReference type="SAM" id="SignalP"/>
    </source>
</evidence>
<feature type="chain" id="PRO_5045556815" description="Integral membrane protein" evidence="2">
    <location>
        <begin position="25"/>
        <end position="98"/>
    </location>
</feature>
<feature type="region of interest" description="Disordered" evidence="1">
    <location>
        <begin position="25"/>
        <end position="46"/>
    </location>
</feature>
<keyword evidence="4" id="KW-1185">Reference proteome</keyword>
<accession>A0ABR4E7V8</accession>
<feature type="signal peptide" evidence="2">
    <location>
        <begin position="1"/>
        <end position="24"/>
    </location>
</feature>
<feature type="region of interest" description="Disordered" evidence="1">
    <location>
        <begin position="72"/>
        <end position="98"/>
    </location>
</feature>
<reference evidence="3 4" key="1">
    <citation type="submission" date="2024-03" db="EMBL/GenBank/DDBJ databases">
        <title>A high-quality draft genome sequence of Diaporthe vaccinii, a causative agent of upright dieback and viscid rot disease in cranberry plants.</title>
        <authorList>
            <person name="Sarrasin M."/>
            <person name="Lang B.F."/>
            <person name="Burger G."/>
        </authorList>
    </citation>
    <scope>NUCLEOTIDE SEQUENCE [LARGE SCALE GENOMIC DNA]</scope>
    <source>
        <strain evidence="3 4">IS7</strain>
    </source>
</reference>
<sequence length="98" mass="10271">MSTTSLSGVSVQICLLCYTIFVAGKRRTSPGGDSDAQPSLGEQKMGSTSTYAIAIGTRHDENHSDEEILGAEERNSGGLGQPGGNAIRVTEEVKVTRS</sequence>
<keyword evidence="2" id="KW-0732">Signal</keyword>
<gene>
    <name evidence="3" type="ORF">FJTKL_14422</name>
</gene>
<organism evidence="3 4">
    <name type="scientific">Diaporthe vaccinii</name>
    <dbReference type="NCBI Taxonomy" id="105482"/>
    <lineage>
        <taxon>Eukaryota</taxon>
        <taxon>Fungi</taxon>
        <taxon>Dikarya</taxon>
        <taxon>Ascomycota</taxon>
        <taxon>Pezizomycotina</taxon>
        <taxon>Sordariomycetes</taxon>
        <taxon>Sordariomycetidae</taxon>
        <taxon>Diaporthales</taxon>
        <taxon>Diaporthaceae</taxon>
        <taxon>Diaporthe</taxon>
        <taxon>Diaporthe eres species complex</taxon>
    </lineage>
</organism>
<evidence type="ECO:0000313" key="3">
    <source>
        <dbReference type="EMBL" id="KAL2278506.1"/>
    </source>
</evidence>